<dbReference type="CDD" id="cd16451">
    <property type="entry name" value="mRING_PEX12"/>
    <property type="match status" value="1"/>
</dbReference>
<keyword evidence="3" id="KW-0862">Zinc</keyword>
<dbReference type="Gene3D" id="3.30.40.10">
    <property type="entry name" value="Zinc/RING finger domain, C3HC4 (zinc finger)"/>
    <property type="match status" value="1"/>
</dbReference>
<dbReference type="GO" id="GO:1990429">
    <property type="term" value="C:peroxisomal importomer complex"/>
    <property type="evidence" value="ECO:0007669"/>
    <property type="project" value="TreeGrafter"/>
</dbReference>
<accession>A0A2A2JHP2</accession>
<name>A0A2A2JHP2_9BILA</name>
<dbReference type="InterPro" id="IPR017375">
    <property type="entry name" value="PEX12"/>
</dbReference>
<protein>
    <recommendedName>
        <fullName evidence="1">Peroxisome assembly protein 12</fullName>
    </recommendedName>
</protein>
<feature type="domain" description="RING-type" evidence="4">
    <location>
        <begin position="35"/>
        <end position="73"/>
    </location>
</feature>
<evidence type="ECO:0000256" key="1">
    <source>
        <dbReference type="ARBA" id="ARBA00018980"/>
    </source>
</evidence>
<organism evidence="5 6">
    <name type="scientific">Diploscapter pachys</name>
    <dbReference type="NCBI Taxonomy" id="2018661"/>
    <lineage>
        <taxon>Eukaryota</taxon>
        <taxon>Metazoa</taxon>
        <taxon>Ecdysozoa</taxon>
        <taxon>Nematoda</taxon>
        <taxon>Chromadorea</taxon>
        <taxon>Rhabditida</taxon>
        <taxon>Rhabditina</taxon>
        <taxon>Rhabditomorpha</taxon>
        <taxon>Rhabditoidea</taxon>
        <taxon>Rhabditidae</taxon>
        <taxon>Diploscapter</taxon>
    </lineage>
</organism>
<keyword evidence="2" id="KW-0479">Metal-binding</keyword>
<dbReference type="STRING" id="2018661.A0A2A2JHP2"/>
<dbReference type="InterPro" id="IPR013083">
    <property type="entry name" value="Znf_RING/FYVE/PHD"/>
</dbReference>
<keyword evidence="2" id="KW-0863">Zinc-finger</keyword>
<dbReference type="GO" id="GO:0006513">
    <property type="term" value="P:protein monoubiquitination"/>
    <property type="evidence" value="ECO:0007669"/>
    <property type="project" value="TreeGrafter"/>
</dbReference>
<gene>
    <name evidence="5" type="ORF">WR25_23239</name>
</gene>
<dbReference type="GO" id="GO:0004842">
    <property type="term" value="F:ubiquitin-protein transferase activity"/>
    <property type="evidence" value="ECO:0007669"/>
    <property type="project" value="TreeGrafter"/>
</dbReference>
<dbReference type="PANTHER" id="PTHR12888">
    <property type="entry name" value="PEROXISOME ASSEMBLY PROTEIN 12 PEROXIN-12"/>
    <property type="match status" value="1"/>
</dbReference>
<dbReference type="AlphaFoldDB" id="A0A2A2JHP2"/>
<dbReference type="EMBL" id="LIAE01010422">
    <property type="protein sequence ID" value="PAV61220.1"/>
    <property type="molecule type" value="Genomic_DNA"/>
</dbReference>
<dbReference type="GO" id="GO:0016558">
    <property type="term" value="P:protein import into peroxisome matrix"/>
    <property type="evidence" value="ECO:0007669"/>
    <property type="project" value="InterPro"/>
</dbReference>
<proteinExistence type="predicted"/>
<evidence type="ECO:0000256" key="2">
    <source>
        <dbReference type="ARBA" id="ARBA00022771"/>
    </source>
</evidence>
<dbReference type="GO" id="GO:0005778">
    <property type="term" value="C:peroxisomal membrane"/>
    <property type="evidence" value="ECO:0007669"/>
    <property type="project" value="InterPro"/>
</dbReference>
<evidence type="ECO:0000259" key="4">
    <source>
        <dbReference type="SMART" id="SM00184"/>
    </source>
</evidence>
<dbReference type="SUPFAM" id="SSF57850">
    <property type="entry name" value="RING/U-box"/>
    <property type="match status" value="1"/>
</dbReference>
<dbReference type="SMART" id="SM00184">
    <property type="entry name" value="RING"/>
    <property type="match status" value="1"/>
</dbReference>
<dbReference type="OrthoDB" id="107372at2759"/>
<dbReference type="PANTHER" id="PTHR12888:SF0">
    <property type="entry name" value="PEROXISOME ASSEMBLY PROTEIN 12"/>
    <property type="match status" value="1"/>
</dbReference>
<dbReference type="GO" id="GO:0008270">
    <property type="term" value="F:zinc ion binding"/>
    <property type="evidence" value="ECO:0007669"/>
    <property type="project" value="UniProtKB-KW"/>
</dbReference>
<sequence length="88" mass="9909">MGNTILKKNALWTPPPAPHKLLSEAEVLSLDTYKCPLCLKRRVNDTVLSVSGYVFCFNCIDTHVKRYNACPVTGLASNNQQLIRLYIQ</sequence>
<dbReference type="InterPro" id="IPR001841">
    <property type="entry name" value="Znf_RING"/>
</dbReference>
<evidence type="ECO:0000313" key="5">
    <source>
        <dbReference type="EMBL" id="PAV61220.1"/>
    </source>
</evidence>
<comment type="caution">
    <text evidence="5">The sequence shown here is derived from an EMBL/GenBank/DDBJ whole genome shotgun (WGS) entry which is preliminary data.</text>
</comment>
<keyword evidence="6" id="KW-1185">Reference proteome</keyword>
<evidence type="ECO:0000313" key="6">
    <source>
        <dbReference type="Proteomes" id="UP000218231"/>
    </source>
</evidence>
<evidence type="ECO:0000256" key="3">
    <source>
        <dbReference type="ARBA" id="ARBA00022833"/>
    </source>
</evidence>
<reference evidence="5 6" key="1">
    <citation type="journal article" date="2017" name="Curr. Biol.">
        <title>Genome architecture and evolution of a unichromosomal asexual nematode.</title>
        <authorList>
            <person name="Fradin H."/>
            <person name="Zegar C."/>
            <person name="Gutwein M."/>
            <person name="Lucas J."/>
            <person name="Kovtun M."/>
            <person name="Corcoran D."/>
            <person name="Baugh L.R."/>
            <person name="Kiontke K."/>
            <person name="Gunsalus K."/>
            <person name="Fitch D.H."/>
            <person name="Piano F."/>
        </authorList>
    </citation>
    <scope>NUCLEOTIDE SEQUENCE [LARGE SCALE GENOMIC DNA]</scope>
    <source>
        <strain evidence="5">PF1309</strain>
    </source>
</reference>
<dbReference type="Proteomes" id="UP000218231">
    <property type="component" value="Unassembled WGS sequence"/>
</dbReference>